<dbReference type="EMBL" id="CAJJDO010000071">
    <property type="protein sequence ID" value="CAD8179355.1"/>
    <property type="molecule type" value="Genomic_DNA"/>
</dbReference>
<name>A0A8S1VTD8_9CILI</name>
<reference evidence="1" key="1">
    <citation type="submission" date="2021-01" db="EMBL/GenBank/DDBJ databases">
        <authorList>
            <consortium name="Genoscope - CEA"/>
            <person name="William W."/>
        </authorList>
    </citation>
    <scope>NUCLEOTIDE SEQUENCE</scope>
</reference>
<comment type="caution">
    <text evidence="1">The sequence shown here is derived from an EMBL/GenBank/DDBJ whole genome shotgun (WGS) entry which is preliminary data.</text>
</comment>
<evidence type="ECO:0000313" key="1">
    <source>
        <dbReference type="EMBL" id="CAD8179355.1"/>
    </source>
</evidence>
<sequence length="287" mass="33624">MYLLDQQNQKVIFGIRDFYLYSIPCPNNCRNCKMTDTQEYMNVQICNFLQNFISKQTEICLIAMVGQSFKHLKVQQFINHLIAVVKVIYLDQWIWETKLGKKLSQNLITKSTYNICMQYFNKYLPLQHFGRGSQMVRQSIQSDMQPKITFFIFSRLIDNTRGDLIAQTSQLKFLHLKLIILRLENQVGSLNYQVIIKKCHPSCLYICKGPKESQCQNIQYPEYTLIANNLKLNTFSDDEDWQVVSTFEFSLPNECNNQALLGGYYILQGKYLLQSVYVLKTHIKIGI</sequence>
<keyword evidence="2" id="KW-1185">Reference proteome</keyword>
<dbReference type="Proteomes" id="UP000689195">
    <property type="component" value="Unassembled WGS sequence"/>
</dbReference>
<gene>
    <name evidence="1" type="ORF">PPENT_87.1.T0710211</name>
</gene>
<accession>A0A8S1VTD8</accession>
<organism evidence="1 2">
    <name type="scientific">Paramecium pentaurelia</name>
    <dbReference type="NCBI Taxonomy" id="43138"/>
    <lineage>
        <taxon>Eukaryota</taxon>
        <taxon>Sar</taxon>
        <taxon>Alveolata</taxon>
        <taxon>Ciliophora</taxon>
        <taxon>Intramacronucleata</taxon>
        <taxon>Oligohymenophorea</taxon>
        <taxon>Peniculida</taxon>
        <taxon>Parameciidae</taxon>
        <taxon>Paramecium</taxon>
    </lineage>
</organism>
<proteinExistence type="predicted"/>
<evidence type="ECO:0000313" key="2">
    <source>
        <dbReference type="Proteomes" id="UP000689195"/>
    </source>
</evidence>
<dbReference type="OrthoDB" id="10581408at2759"/>
<dbReference type="AlphaFoldDB" id="A0A8S1VTD8"/>
<protein>
    <submittedName>
        <fullName evidence="1">Uncharacterized protein</fullName>
    </submittedName>
</protein>